<dbReference type="GeneID" id="37030410"/>
<sequence>MGADAEMDQDWSELADGTASHYTLRLSRGSELQSGGRTYGSVFGLSMRPLGRSAEEHDELRTLVHGSFAMAALRELVFMQLLEGKGEHAVREWLRDLTSNAHMKPGEIHWGLEFRHSKAATLRVGATSEGNAMQLARLSILWARTAQRELGDDALLSRTSAYAVAHVKGLKLESLRLFLKDHDVEAFEIAPGIFSRQQLLRRASAFWMQQGDDYVCHASPQLHAATFVFAEAGIREHEHADERRARAIVKSDGQTEVVNASPGALVEGAKSLPRRLLRCNLWGDWPFEDIKKILTSQLPREEAVDQLAKLISGLQACHTRPEATPTSIVPPLHVDINAILNGNCASIDLTRQFADDVGGDGTVLRHSASSYTLLDRAHQIAKQSRPMLDILAWEAAVALQATLPVAGKEPLLRDLGHLLVACRPVCEAYCSASSGTVVLDSSLFAFSRGINLLAMAQKTWRCFRPADESLLYVGSKPRSIMEAQIGRQDEMVGDLIRLLQQKELLPISDAAIGKILPRPQPLSEIRQSLIKHSGMTQMEKEGVRTFSGGLDHEEELAEET</sequence>
<dbReference type="Proteomes" id="UP000245884">
    <property type="component" value="Unassembled WGS sequence"/>
</dbReference>
<evidence type="ECO:0000313" key="2">
    <source>
        <dbReference type="Proteomes" id="UP000245884"/>
    </source>
</evidence>
<gene>
    <name evidence="1" type="ORF">BDZ90DRAFT_263244</name>
</gene>
<proteinExistence type="predicted"/>
<organism evidence="1 2">
    <name type="scientific">Jaminaea rosea</name>
    <dbReference type="NCBI Taxonomy" id="1569628"/>
    <lineage>
        <taxon>Eukaryota</taxon>
        <taxon>Fungi</taxon>
        <taxon>Dikarya</taxon>
        <taxon>Basidiomycota</taxon>
        <taxon>Ustilaginomycotina</taxon>
        <taxon>Exobasidiomycetes</taxon>
        <taxon>Microstromatales</taxon>
        <taxon>Microstromatales incertae sedis</taxon>
        <taxon>Jaminaea</taxon>
    </lineage>
</organism>
<dbReference type="RefSeq" id="XP_025359008.1">
    <property type="nucleotide sequence ID" value="XM_025508587.1"/>
</dbReference>
<accession>A0A316UGL4</accession>
<protein>
    <submittedName>
        <fullName evidence="1">Uncharacterized protein</fullName>
    </submittedName>
</protein>
<evidence type="ECO:0000313" key="1">
    <source>
        <dbReference type="EMBL" id="PWN24396.1"/>
    </source>
</evidence>
<dbReference type="EMBL" id="KZ819681">
    <property type="protein sequence ID" value="PWN24396.1"/>
    <property type="molecule type" value="Genomic_DNA"/>
</dbReference>
<reference evidence="1 2" key="1">
    <citation type="journal article" date="2018" name="Mol. Biol. Evol.">
        <title>Broad Genomic Sampling Reveals a Smut Pathogenic Ancestry of the Fungal Clade Ustilaginomycotina.</title>
        <authorList>
            <person name="Kijpornyongpan T."/>
            <person name="Mondo S.J."/>
            <person name="Barry K."/>
            <person name="Sandor L."/>
            <person name="Lee J."/>
            <person name="Lipzen A."/>
            <person name="Pangilinan J."/>
            <person name="LaButti K."/>
            <person name="Hainaut M."/>
            <person name="Henrissat B."/>
            <person name="Grigoriev I.V."/>
            <person name="Spatafora J.W."/>
            <person name="Aime M.C."/>
        </authorList>
    </citation>
    <scope>NUCLEOTIDE SEQUENCE [LARGE SCALE GENOMIC DNA]</scope>
    <source>
        <strain evidence="1 2">MCA 5214</strain>
    </source>
</reference>
<keyword evidence="2" id="KW-1185">Reference proteome</keyword>
<dbReference type="AlphaFoldDB" id="A0A316UGL4"/>
<name>A0A316UGL4_9BASI</name>